<organism evidence="1 2">
    <name type="scientific">Passalora fulva</name>
    <name type="common">Tomato leaf mold</name>
    <name type="synonym">Cladosporium fulvum</name>
    <dbReference type="NCBI Taxonomy" id="5499"/>
    <lineage>
        <taxon>Eukaryota</taxon>
        <taxon>Fungi</taxon>
        <taxon>Dikarya</taxon>
        <taxon>Ascomycota</taxon>
        <taxon>Pezizomycotina</taxon>
        <taxon>Dothideomycetes</taxon>
        <taxon>Dothideomycetidae</taxon>
        <taxon>Mycosphaerellales</taxon>
        <taxon>Mycosphaerellaceae</taxon>
        <taxon>Fulvia</taxon>
    </lineage>
</organism>
<dbReference type="PANTHER" id="PTHR15396:SF1">
    <property type="entry name" value="RIBONUCLEASE P PROTEIN SUBUNIT P40"/>
    <property type="match status" value="1"/>
</dbReference>
<dbReference type="AlphaFoldDB" id="A0A9Q8L5Q8"/>
<accession>A0A9Q8L5Q8</accession>
<protein>
    <submittedName>
        <fullName evidence="1">Uncharacterized protein</fullName>
    </submittedName>
</protein>
<dbReference type="GO" id="GO:0000171">
    <property type="term" value="F:ribonuclease MRP activity"/>
    <property type="evidence" value="ECO:0007669"/>
    <property type="project" value="TreeGrafter"/>
</dbReference>
<dbReference type="GO" id="GO:0004526">
    <property type="term" value="F:ribonuclease P activity"/>
    <property type="evidence" value="ECO:0007669"/>
    <property type="project" value="TreeGrafter"/>
</dbReference>
<dbReference type="GO" id="GO:0030681">
    <property type="term" value="C:multimeric ribonuclease P complex"/>
    <property type="evidence" value="ECO:0007669"/>
    <property type="project" value="TreeGrafter"/>
</dbReference>
<dbReference type="KEGG" id="ffu:CLAFUR5_00081"/>
<dbReference type="Pfam" id="PF08584">
    <property type="entry name" value="Ribonuc_P_40"/>
    <property type="match status" value="1"/>
</dbReference>
<proteinExistence type="predicted"/>
<evidence type="ECO:0000313" key="2">
    <source>
        <dbReference type="Proteomes" id="UP000756132"/>
    </source>
</evidence>
<dbReference type="GO" id="GO:0001682">
    <property type="term" value="P:tRNA 5'-leader removal"/>
    <property type="evidence" value="ECO:0007669"/>
    <property type="project" value="InterPro"/>
</dbReference>
<dbReference type="OrthoDB" id="63112at2759"/>
<reference evidence="1" key="1">
    <citation type="submission" date="2021-12" db="EMBL/GenBank/DDBJ databases">
        <authorList>
            <person name="Zaccaron A."/>
            <person name="Stergiopoulos I."/>
        </authorList>
    </citation>
    <scope>NUCLEOTIDE SEQUENCE</scope>
    <source>
        <strain evidence="1">Race5_Kim</strain>
    </source>
</reference>
<dbReference type="RefSeq" id="XP_047755713.1">
    <property type="nucleotide sequence ID" value="XM_047899229.1"/>
</dbReference>
<dbReference type="GO" id="GO:0000447">
    <property type="term" value="P:endonucleolytic cleavage in ITS1 to separate SSU-rRNA from 5.8S rRNA and LSU-rRNA from tricistronic rRNA transcript (SSU-rRNA, 5.8S rRNA, LSU-rRNA)"/>
    <property type="evidence" value="ECO:0007669"/>
    <property type="project" value="TreeGrafter"/>
</dbReference>
<evidence type="ECO:0000313" key="1">
    <source>
        <dbReference type="EMBL" id="UJO11347.1"/>
    </source>
</evidence>
<dbReference type="GeneID" id="71979959"/>
<sequence>MLDLNKDSGPRPKCLVTTTKLSNFLNHEQPPTKKRPLSTVLSQNFTHTLDLLLPSSSSASRLQDSLKNGTGTLTYSKVHMKPLDLITGDFFTEYIKSPASNILMLSQGRAGIDPIYSLAEGVLHMEVDKPTFEKMGLQGKVIDREKTLGRKHVKARYEIELNLRLPSIVHGKPGFERLVWAFKNVLVESVTWLFRDLNGKEDGGGVIKEFAPLVRQIEPQVVTMAKALVPFMPAELKEEDYAESAEILEWISLAMMGSPRIREKDDMDSLFSRYQVPGISGDPQGEDLVRLRWRGLIPGQFAYKVLLAAMKASGDKWMAVTGTAFAGDAYAVLVKDGYSVTWEYKD</sequence>
<keyword evidence="2" id="KW-1185">Reference proteome</keyword>
<gene>
    <name evidence="1" type="ORF">CLAFUR5_00081</name>
</gene>
<dbReference type="InterPro" id="IPR013893">
    <property type="entry name" value="RNase_P_Rpp40"/>
</dbReference>
<dbReference type="PANTHER" id="PTHR15396">
    <property type="entry name" value="RIBONUCLEASE P PROTEIN SUBUNIT P40"/>
    <property type="match status" value="1"/>
</dbReference>
<dbReference type="GO" id="GO:0000172">
    <property type="term" value="C:ribonuclease MRP complex"/>
    <property type="evidence" value="ECO:0007669"/>
    <property type="project" value="TreeGrafter"/>
</dbReference>
<name>A0A9Q8L5Q8_PASFU</name>
<dbReference type="OMA" id="DVDPYLC"/>
<dbReference type="Proteomes" id="UP000756132">
    <property type="component" value="Chromosome 1"/>
</dbReference>
<dbReference type="EMBL" id="CP090163">
    <property type="protein sequence ID" value="UJO11347.1"/>
    <property type="molecule type" value="Genomic_DNA"/>
</dbReference>
<reference evidence="1" key="2">
    <citation type="journal article" date="2022" name="Microb. Genom.">
        <title>A chromosome-scale genome assembly of the tomato pathogen Cladosporium fulvum reveals a compartmentalized genome architecture and the presence of a dispensable chromosome.</title>
        <authorList>
            <person name="Zaccaron A.Z."/>
            <person name="Chen L.H."/>
            <person name="Samaras A."/>
            <person name="Stergiopoulos I."/>
        </authorList>
    </citation>
    <scope>NUCLEOTIDE SEQUENCE</scope>
    <source>
        <strain evidence="1">Race5_Kim</strain>
    </source>
</reference>